<sequence length="566" mass="60493">MDDHTLVKALGSREPGAPAALCDAYAPRLYDYCWFRLHDHDAAEAALRETFAAARTRIGGLRDAGRLGPWLYATARLECDRRETGDGMPPVPPVAAHDQADVDQRILAWRAVRGMPPLSREVLDLWVRHRLPVPDLGAVLDLPVRDARRVLARANADLQEAVTAELLAEEGPYDCPGRAAILRERQGELTAPMRRLLVWHAQECTTCGPFRRRAVSPVKVYGLLPEAEPPASLHARMLVSFEDPKDPKDLKDPKQARRAVGLDVRHPLPERQGPDEAAADDGADRTGRRVALITAAGACLVLLAATLSSVLHGDDRAVGGQAVPAAPPQPLAVPDHKLPGKWAVDSLPASPTWPLGARRSSAPPTARPTPPAERGHKPGTPERPDRPEGGSGALAVSPRYLDLGGRLYGAVELLAEGGPVDWQAHTSGRVRLGRTSGRLYAGRPVLLWLTVTRRPGSSGQGAITFQPSGIQVVVTWRPGPAGEPRPVPVPPGPSAPGRPPERAPSLPPGRPDRDPDAPYSEPYSAPPEPPTQQPPPDPAPSDPPEPGPSEPPPSSGPDPEAEPPQT</sequence>
<keyword evidence="1" id="KW-0805">Transcription regulation</keyword>
<feature type="region of interest" description="Disordered" evidence="5">
    <location>
        <begin position="328"/>
        <end position="396"/>
    </location>
</feature>
<evidence type="ECO:0000256" key="1">
    <source>
        <dbReference type="ARBA" id="ARBA00023015"/>
    </source>
</evidence>
<dbReference type="AlphaFoldDB" id="A0A1H5YUF1"/>
<evidence type="ECO:0000313" key="7">
    <source>
        <dbReference type="Proteomes" id="UP000236723"/>
    </source>
</evidence>
<accession>A0A1H5YUF1</accession>
<evidence type="ECO:0000256" key="4">
    <source>
        <dbReference type="ARBA" id="ARBA00023163"/>
    </source>
</evidence>
<dbReference type="GO" id="GO:0000428">
    <property type="term" value="C:DNA-directed RNA polymerase complex"/>
    <property type="evidence" value="ECO:0007669"/>
    <property type="project" value="UniProtKB-KW"/>
</dbReference>
<dbReference type="RefSeq" id="WP_103937651.1">
    <property type="nucleotide sequence ID" value="NZ_FNVO01000004.1"/>
</dbReference>
<evidence type="ECO:0000256" key="5">
    <source>
        <dbReference type="SAM" id="MobiDB-lite"/>
    </source>
</evidence>
<dbReference type="InterPro" id="IPR013325">
    <property type="entry name" value="RNA_pol_sigma_r2"/>
</dbReference>
<feature type="compositionally biased region" description="Basic and acidic residues" evidence="5">
    <location>
        <begin position="263"/>
        <end position="274"/>
    </location>
</feature>
<evidence type="ECO:0000313" key="6">
    <source>
        <dbReference type="EMBL" id="SEG27614.1"/>
    </source>
</evidence>
<proteinExistence type="predicted"/>
<feature type="region of interest" description="Disordered" evidence="5">
    <location>
        <begin position="243"/>
        <end position="284"/>
    </location>
</feature>
<organism evidence="6 7">
    <name type="scientific">Thermomonospora echinospora</name>
    <dbReference type="NCBI Taxonomy" id="1992"/>
    <lineage>
        <taxon>Bacteria</taxon>
        <taxon>Bacillati</taxon>
        <taxon>Actinomycetota</taxon>
        <taxon>Actinomycetes</taxon>
        <taxon>Streptosporangiales</taxon>
        <taxon>Thermomonosporaceae</taxon>
        <taxon>Thermomonospora</taxon>
    </lineage>
</organism>
<dbReference type="GO" id="GO:0003677">
    <property type="term" value="F:DNA binding"/>
    <property type="evidence" value="ECO:0007669"/>
    <property type="project" value="UniProtKB-KW"/>
</dbReference>
<feature type="region of interest" description="Disordered" evidence="5">
    <location>
        <begin position="475"/>
        <end position="566"/>
    </location>
</feature>
<reference evidence="7" key="1">
    <citation type="submission" date="2016-10" db="EMBL/GenBank/DDBJ databases">
        <authorList>
            <person name="Varghese N."/>
            <person name="Submissions S."/>
        </authorList>
    </citation>
    <scope>NUCLEOTIDE SEQUENCE [LARGE SCALE GENOMIC DNA]</scope>
    <source>
        <strain evidence="7">DSM 43163</strain>
    </source>
</reference>
<dbReference type="Gene3D" id="1.10.1740.10">
    <property type="match status" value="1"/>
</dbReference>
<dbReference type="PANTHER" id="PTHR43133:SF8">
    <property type="entry name" value="RNA POLYMERASE SIGMA FACTOR HI_1459-RELATED"/>
    <property type="match status" value="1"/>
</dbReference>
<keyword evidence="3" id="KW-0238">DNA-binding</keyword>
<feature type="compositionally biased region" description="Basic and acidic residues" evidence="5">
    <location>
        <begin position="373"/>
        <end position="388"/>
    </location>
</feature>
<feature type="compositionally biased region" description="Pro residues" evidence="5">
    <location>
        <begin position="481"/>
        <end position="498"/>
    </location>
</feature>
<keyword evidence="7" id="KW-1185">Reference proteome</keyword>
<feature type="compositionally biased region" description="Pro residues" evidence="5">
    <location>
        <begin position="524"/>
        <end position="556"/>
    </location>
</feature>
<evidence type="ECO:0000256" key="2">
    <source>
        <dbReference type="ARBA" id="ARBA00023082"/>
    </source>
</evidence>
<dbReference type="Proteomes" id="UP000236723">
    <property type="component" value="Unassembled WGS sequence"/>
</dbReference>
<keyword evidence="6" id="KW-0240">DNA-directed RNA polymerase</keyword>
<evidence type="ECO:0000256" key="3">
    <source>
        <dbReference type="ARBA" id="ARBA00023125"/>
    </source>
</evidence>
<dbReference type="OrthoDB" id="3492533at2"/>
<keyword evidence="4" id="KW-0804">Transcription</keyword>
<name>A0A1H5YUF1_9ACTN</name>
<dbReference type="InterPro" id="IPR039425">
    <property type="entry name" value="RNA_pol_sigma-70-like"/>
</dbReference>
<dbReference type="SUPFAM" id="SSF88946">
    <property type="entry name" value="Sigma2 domain of RNA polymerase sigma factors"/>
    <property type="match status" value="1"/>
</dbReference>
<dbReference type="EMBL" id="FNVO01000004">
    <property type="protein sequence ID" value="SEG27614.1"/>
    <property type="molecule type" value="Genomic_DNA"/>
</dbReference>
<keyword evidence="2" id="KW-0731">Sigma factor</keyword>
<protein>
    <submittedName>
        <fullName evidence="6">DNA-directed RNA polymerase specialized sigma subunit, sigma24 family</fullName>
    </submittedName>
</protein>
<gene>
    <name evidence="6" type="ORF">SAMN04489712_104187</name>
</gene>
<dbReference type="PANTHER" id="PTHR43133">
    <property type="entry name" value="RNA POLYMERASE ECF-TYPE SIGMA FACTO"/>
    <property type="match status" value="1"/>
</dbReference>
<dbReference type="GO" id="GO:0016987">
    <property type="term" value="F:sigma factor activity"/>
    <property type="evidence" value="ECO:0007669"/>
    <property type="project" value="UniProtKB-KW"/>
</dbReference>
<feature type="compositionally biased region" description="Basic and acidic residues" evidence="5">
    <location>
        <begin position="243"/>
        <end position="255"/>
    </location>
</feature>
<dbReference type="GO" id="GO:0006352">
    <property type="term" value="P:DNA-templated transcription initiation"/>
    <property type="evidence" value="ECO:0007669"/>
    <property type="project" value="InterPro"/>
</dbReference>